<dbReference type="InterPro" id="IPR036388">
    <property type="entry name" value="WH-like_DNA-bd_sf"/>
</dbReference>
<dbReference type="Gene3D" id="1.10.10.10">
    <property type="entry name" value="Winged helix-like DNA-binding domain superfamily/Winged helix DNA-binding domain"/>
    <property type="match status" value="1"/>
</dbReference>
<evidence type="ECO:0000313" key="6">
    <source>
        <dbReference type="Proteomes" id="UP001240236"/>
    </source>
</evidence>
<keyword evidence="6" id="KW-1185">Reference proteome</keyword>
<dbReference type="InterPro" id="IPR036390">
    <property type="entry name" value="WH_DNA-bd_sf"/>
</dbReference>
<dbReference type="RefSeq" id="WP_307234533.1">
    <property type="nucleotide sequence ID" value="NZ_JAUSUZ010000001.1"/>
</dbReference>
<dbReference type="SUPFAM" id="SSF46785">
    <property type="entry name" value="Winged helix' DNA-binding domain"/>
    <property type="match status" value="1"/>
</dbReference>
<keyword evidence="3" id="KW-0804">Transcription</keyword>
<name>A0AAE3VU39_9ACTN</name>
<accession>A0AAE3VU39</accession>
<evidence type="ECO:0000256" key="3">
    <source>
        <dbReference type="ARBA" id="ARBA00023163"/>
    </source>
</evidence>
<dbReference type="EMBL" id="JAUSUZ010000001">
    <property type="protein sequence ID" value="MDQ0363702.1"/>
    <property type="molecule type" value="Genomic_DNA"/>
</dbReference>
<feature type="domain" description="HTH gntR-type" evidence="4">
    <location>
        <begin position="11"/>
        <end position="79"/>
    </location>
</feature>
<gene>
    <name evidence="5" type="ORF">J2S42_000371</name>
</gene>
<evidence type="ECO:0000256" key="1">
    <source>
        <dbReference type="ARBA" id="ARBA00023015"/>
    </source>
</evidence>
<proteinExistence type="predicted"/>
<dbReference type="PROSITE" id="PS50949">
    <property type="entry name" value="HTH_GNTR"/>
    <property type="match status" value="1"/>
</dbReference>
<dbReference type="Proteomes" id="UP001240236">
    <property type="component" value="Unassembled WGS sequence"/>
</dbReference>
<dbReference type="CDD" id="cd07377">
    <property type="entry name" value="WHTH_GntR"/>
    <property type="match status" value="1"/>
</dbReference>
<keyword evidence="2 5" id="KW-0238">DNA-binding</keyword>
<organism evidence="5 6">
    <name type="scientific">Catenuloplanes indicus</name>
    <dbReference type="NCBI Taxonomy" id="137267"/>
    <lineage>
        <taxon>Bacteria</taxon>
        <taxon>Bacillati</taxon>
        <taxon>Actinomycetota</taxon>
        <taxon>Actinomycetes</taxon>
        <taxon>Micromonosporales</taxon>
        <taxon>Micromonosporaceae</taxon>
        <taxon>Catenuloplanes</taxon>
    </lineage>
</organism>
<keyword evidence="1" id="KW-0805">Transcription regulation</keyword>
<sequence>MRIVIEDGADVPPYAQIRDQVAALARNGELAAGTRLPAVRALAEQLGLAVNTVARAYRELETAGLVETRGRHGTVITARAAGASAEALRLAGQYATATRTLGVPPGQALDLVRAALGL</sequence>
<dbReference type="GO" id="GO:0003677">
    <property type="term" value="F:DNA binding"/>
    <property type="evidence" value="ECO:0007669"/>
    <property type="project" value="UniProtKB-KW"/>
</dbReference>
<reference evidence="5 6" key="1">
    <citation type="submission" date="2023-07" db="EMBL/GenBank/DDBJ databases">
        <title>Sequencing the genomes of 1000 actinobacteria strains.</title>
        <authorList>
            <person name="Klenk H.-P."/>
        </authorList>
    </citation>
    <scope>NUCLEOTIDE SEQUENCE [LARGE SCALE GENOMIC DNA]</scope>
    <source>
        <strain evidence="5 6">DSM 44709</strain>
    </source>
</reference>
<dbReference type="PANTHER" id="PTHR38445:SF9">
    <property type="entry name" value="HTH-TYPE TRANSCRIPTIONAL REPRESSOR YTRA"/>
    <property type="match status" value="1"/>
</dbReference>
<dbReference type="InterPro" id="IPR000524">
    <property type="entry name" value="Tscrpt_reg_HTH_GntR"/>
</dbReference>
<evidence type="ECO:0000313" key="5">
    <source>
        <dbReference type="EMBL" id="MDQ0363702.1"/>
    </source>
</evidence>
<dbReference type="AlphaFoldDB" id="A0AAE3VU39"/>
<dbReference type="PANTHER" id="PTHR38445">
    <property type="entry name" value="HTH-TYPE TRANSCRIPTIONAL REPRESSOR YTRA"/>
    <property type="match status" value="1"/>
</dbReference>
<protein>
    <submittedName>
        <fullName evidence="5">DNA-binding transcriptional regulator YhcF (GntR family)</fullName>
    </submittedName>
</protein>
<dbReference type="SMART" id="SM00345">
    <property type="entry name" value="HTH_GNTR"/>
    <property type="match status" value="1"/>
</dbReference>
<comment type="caution">
    <text evidence="5">The sequence shown here is derived from an EMBL/GenBank/DDBJ whole genome shotgun (WGS) entry which is preliminary data.</text>
</comment>
<dbReference type="GO" id="GO:0003700">
    <property type="term" value="F:DNA-binding transcription factor activity"/>
    <property type="evidence" value="ECO:0007669"/>
    <property type="project" value="InterPro"/>
</dbReference>
<dbReference type="Pfam" id="PF00392">
    <property type="entry name" value="GntR"/>
    <property type="match status" value="1"/>
</dbReference>
<evidence type="ECO:0000256" key="2">
    <source>
        <dbReference type="ARBA" id="ARBA00023125"/>
    </source>
</evidence>
<evidence type="ECO:0000259" key="4">
    <source>
        <dbReference type="PROSITE" id="PS50949"/>
    </source>
</evidence>